<keyword evidence="3" id="KW-1185">Reference proteome</keyword>
<gene>
    <name evidence="2" type="ORF">SCLTRI_LOCUS2689</name>
</gene>
<accession>A0A8H2VR82</accession>
<feature type="region of interest" description="Disordered" evidence="1">
    <location>
        <begin position="1"/>
        <end position="25"/>
    </location>
</feature>
<organism evidence="2 3">
    <name type="scientific">Sclerotinia trifoliorum</name>
    <dbReference type="NCBI Taxonomy" id="28548"/>
    <lineage>
        <taxon>Eukaryota</taxon>
        <taxon>Fungi</taxon>
        <taxon>Dikarya</taxon>
        <taxon>Ascomycota</taxon>
        <taxon>Pezizomycotina</taxon>
        <taxon>Leotiomycetes</taxon>
        <taxon>Helotiales</taxon>
        <taxon>Sclerotiniaceae</taxon>
        <taxon>Sclerotinia</taxon>
    </lineage>
</organism>
<dbReference type="Proteomes" id="UP000624404">
    <property type="component" value="Unassembled WGS sequence"/>
</dbReference>
<name>A0A8H2VR82_9HELO</name>
<protein>
    <submittedName>
        <fullName evidence="2">B4a0e460-8360-4da2-8416-19521954140b</fullName>
    </submittedName>
</protein>
<comment type="caution">
    <text evidence="2">The sequence shown here is derived from an EMBL/GenBank/DDBJ whole genome shotgun (WGS) entry which is preliminary data.</text>
</comment>
<reference evidence="2" key="1">
    <citation type="submission" date="2020-10" db="EMBL/GenBank/DDBJ databases">
        <authorList>
            <person name="Kusch S."/>
        </authorList>
    </citation>
    <scope>NUCLEOTIDE SEQUENCE</scope>
    <source>
        <strain evidence="2">SwB9</strain>
    </source>
</reference>
<evidence type="ECO:0000313" key="3">
    <source>
        <dbReference type="Proteomes" id="UP000624404"/>
    </source>
</evidence>
<feature type="compositionally biased region" description="Polar residues" evidence="1">
    <location>
        <begin position="9"/>
        <end position="20"/>
    </location>
</feature>
<evidence type="ECO:0000256" key="1">
    <source>
        <dbReference type="SAM" id="MobiDB-lite"/>
    </source>
</evidence>
<proteinExistence type="predicted"/>
<evidence type="ECO:0000313" key="2">
    <source>
        <dbReference type="EMBL" id="CAD6442895.1"/>
    </source>
</evidence>
<dbReference type="EMBL" id="CAJHIA010000009">
    <property type="protein sequence ID" value="CAD6442895.1"/>
    <property type="molecule type" value="Genomic_DNA"/>
</dbReference>
<sequence>MAVTKRRSNTQYNDPKSISTGLPGADLDQSMIRTNWAFPEHPTSTYRPTQYMSGKFHRDHGTRRPCRPPPEHPCIYDAIKWECAQSDARNKHKGFCVIFHAKPCANFTETQSNLFECCQGHKIMVVEERKGFCYGPHCPGFEELDGKGRPVPNSPYRFNTWFYYGILPEKLFPEIMEEE</sequence>
<dbReference type="AlphaFoldDB" id="A0A8H2VR82"/>
<dbReference type="OrthoDB" id="10265944at2759"/>